<dbReference type="InterPro" id="IPR014018">
    <property type="entry name" value="SecA_motor_DEAD"/>
</dbReference>
<accession>A0A8J2RH19</accession>
<dbReference type="EMBL" id="CAKKLH010000090">
    <property type="protein sequence ID" value="CAH0102701.1"/>
    <property type="molecule type" value="Genomic_DNA"/>
</dbReference>
<evidence type="ECO:0000256" key="1">
    <source>
        <dbReference type="ARBA" id="ARBA00022490"/>
    </source>
</evidence>
<dbReference type="Pfam" id="PF07517">
    <property type="entry name" value="SecA_DEAD"/>
    <property type="match status" value="1"/>
</dbReference>
<proteinExistence type="predicted"/>
<feature type="domain" description="Helicase C-terminal" evidence="5">
    <location>
        <begin position="1801"/>
        <end position="1980"/>
    </location>
</feature>
<evidence type="ECO:0000256" key="3">
    <source>
        <dbReference type="ARBA" id="ARBA00023010"/>
    </source>
</evidence>
<reference evidence="7" key="1">
    <citation type="submission" date="2021-11" db="EMBL/GenBank/DDBJ databases">
        <authorList>
            <person name="Schell T."/>
        </authorList>
    </citation>
    <scope>NUCLEOTIDE SEQUENCE</scope>
    <source>
        <strain evidence="7">M5</strain>
    </source>
</reference>
<dbReference type="OrthoDB" id="6358317at2759"/>
<dbReference type="PANTHER" id="PTHR30612:SF0">
    <property type="entry name" value="CHLOROPLAST PROTEIN-TRANSPORTING ATPASE"/>
    <property type="match status" value="1"/>
</dbReference>
<dbReference type="InterPro" id="IPR000185">
    <property type="entry name" value="SecA"/>
</dbReference>
<dbReference type="Gene3D" id="3.40.50.300">
    <property type="entry name" value="P-loop containing nucleotide triphosphate hydrolases"/>
    <property type="match status" value="2"/>
</dbReference>
<dbReference type="GO" id="GO:0006886">
    <property type="term" value="P:intracellular protein transport"/>
    <property type="evidence" value="ECO:0007669"/>
    <property type="project" value="InterPro"/>
</dbReference>
<dbReference type="Pfam" id="PF00271">
    <property type="entry name" value="Helicase_C"/>
    <property type="match status" value="1"/>
</dbReference>
<dbReference type="GO" id="GO:0017038">
    <property type="term" value="P:protein import"/>
    <property type="evidence" value="ECO:0007669"/>
    <property type="project" value="InterPro"/>
</dbReference>
<evidence type="ECO:0000259" key="6">
    <source>
        <dbReference type="PROSITE" id="PS51196"/>
    </source>
</evidence>
<dbReference type="PROSITE" id="PS51196">
    <property type="entry name" value="SECA_MOTOR_DEAD"/>
    <property type="match status" value="1"/>
</dbReference>
<keyword evidence="1" id="KW-0963">Cytoplasm</keyword>
<organism evidence="7 8">
    <name type="scientific">Daphnia galeata</name>
    <dbReference type="NCBI Taxonomy" id="27404"/>
    <lineage>
        <taxon>Eukaryota</taxon>
        <taxon>Metazoa</taxon>
        <taxon>Ecdysozoa</taxon>
        <taxon>Arthropoda</taxon>
        <taxon>Crustacea</taxon>
        <taxon>Branchiopoda</taxon>
        <taxon>Diplostraca</taxon>
        <taxon>Cladocera</taxon>
        <taxon>Anomopoda</taxon>
        <taxon>Daphniidae</taxon>
        <taxon>Daphnia</taxon>
    </lineage>
</organism>
<dbReference type="SUPFAM" id="SSF52540">
    <property type="entry name" value="P-loop containing nucleoside triphosphate hydrolases"/>
    <property type="match status" value="2"/>
</dbReference>
<dbReference type="Proteomes" id="UP000789390">
    <property type="component" value="Unassembled WGS sequence"/>
</dbReference>
<protein>
    <recommendedName>
        <fullName evidence="9">Helicase c-terminal domain containing protein</fullName>
    </recommendedName>
</protein>
<evidence type="ECO:0000313" key="7">
    <source>
        <dbReference type="EMBL" id="CAH0102701.1"/>
    </source>
</evidence>
<feature type="coiled-coil region" evidence="4">
    <location>
        <begin position="2548"/>
        <end position="2575"/>
    </location>
</feature>
<dbReference type="InterPro" id="IPR001650">
    <property type="entry name" value="Helicase_C-like"/>
</dbReference>
<dbReference type="InterPro" id="IPR027417">
    <property type="entry name" value="P-loop_NTPase"/>
</dbReference>
<evidence type="ECO:0000256" key="4">
    <source>
        <dbReference type="SAM" id="Coils"/>
    </source>
</evidence>
<dbReference type="PANTHER" id="PTHR30612">
    <property type="entry name" value="SECA INNER MEMBRANE COMPONENT OF SEC PROTEIN SECRETION SYSTEM"/>
    <property type="match status" value="1"/>
</dbReference>
<dbReference type="Gene3D" id="3.90.1440.10">
    <property type="entry name" value="SecA, preprotein cross-linking domain"/>
    <property type="match status" value="1"/>
</dbReference>
<sequence length="2730" mass="316515">MASKKTLTTKDDVAQEIKEWIENVEIGQDGHDKSYFQALRYIELLYRRPLSYLELTWFQRQYVKTLLQLWLKKSLEKAFEYLNDEKNDVSQLSTVLTQLNSINSFEDIRSKLKDAESPLFNWCDGDCRFLKLILEQKDLFKKTPRFPVFVNCYLKQFKTSCIEKVFSQCLGEIVDDPYKTFIANLNVFLSSVNEEKNLMDILEKEKCLVHYVKSENKTGQDIIKQLVSILSNSTETEHEGTSGEGLDYWLQTFLTIAKSISEEKCWTPKLQLLTKETCKRFLLPETEIESKVEDGKEIIFITGVAIYVSKMMTKMVEFKVRHTDNKNENTKVQQVKIVALQSVHIDCGLNNDTWHGINIDIVTDKLIVDGEVCWDVSGKTVTINPSRDNVGKFCQPGESGGNVHVVCNQIINGQKWTIVSDGGNGSDCYKWTKEEFEKSFPSMSTDDREENTKTVLTTLAKILPRENRTRGENIMPGHKGNFFIDGTADDGSEITATFYEENNIKGSLILVKRGHIGQGGYGGDITVECLSPKGSSSRKEIPFAGTDTSRKPLTNIRMGVYEASGSNGKTGKMTGDVAFIHKVGQINENFYGFEEDKKILIKLDEQKPSKPDIILYVQYESKKYAKLTLSPNYSTKHLESVVIRVDAVKKNAAIRQNLLQHFDQINERKQMSKLIQKMLLNPTEDHSSSIDEIINEMDNKVHQFHQLTTQCQQNQLEQIQQEQYVRSAIESFPPSFRKPKIIGRRPVLIEKSKEEKYKTNVSVYCFDELQTENGIDSTLHCLFGQVNSEGKYVCKDTNHFRKRIAKHIREEHDIEKTYNVVGMFVLRVKDDKRFPAAAETRDKHIESITTKYQQLKGMETQVLRWLNHNDDYDNEEFLDPEEVDEWEKAWEAIGNPKTIKAELLKEQEDWRIDEDLKQECAKYIESSTGALGLAELELLTIILPIKINIYVNHDSSCFEYKGTLSSRETQITWKISNNTKPSRKYCILYEGNGRWKRLATNYNLNLFCKVNATINRIGEIETLIKKLKNETPLTLFEFLVIKKNHITNDSQINQLIGAICSLKKWIDYYNSRNVSPFFYVHIVETYDPHQWECEFLLLEMEEGTEKQWENEEDRNNWRRVLQKYFKENDRALSRFVKIAIQQIKENDILFSLDLSKLFRILTVLEKGYGEDLILNEDDIGQKCAMNLFYGDRGAFWEKIVDDWSKTEKMTDEKKKEYVNLLLEMEYKNEIDLAQNLTHDTVREIEGKLDILFQGRNSTSIESSRTVDEVLDEMRRKMPETELTEMIEKTIQIVKDSKLKHLVSEKDVKSIVKKLNSDGVDLNDNPSVAKFLSLFDCAVKEKMKFSLRDTQRVAITILLVNGLIGNTFNTLAQVSTGEGKSIIVAGVAIGFALSLKKEKREKNRHWKLNKVSMIKKEKINNKVDVITSNDVLALRDSSLPVAEGGLKELYEFFDVTVANNCSQSVEERKKAYNTDVVYGQLANFQRDYLLDTFYDRKIRGDRPMEFVIIDEADCMLLDRGSNVLYLSHDIPGMEMLESLYVFIWEQIRDDTSPDIIKSAVLFDLYGQITEKDLNSIHLPLGQIELESERSEMWEHLIDKKVINQQGRLLIKDVNEITEEIINYESTNETLKEKQIKSKIVFYLRTIIKRERRIRIPHHLLDFVDRHLDTWLDNARRALDLKQDEDYVIDCDRSDPSPDLNPQVIIIDPETGTDQFNSQWDGALHQFLQLKEGCKLTLQSLKAVFISNAKYMKQYNNIAGVSGTLGSKQEQEFLKRKYDCEFFTIPTAFLNSFNLKPPKLLKTKDNWLKAIAEETRKTITNRSIVIFCRSIEDVNQVYQYLRSVIQVLSDDKRIHRYARDYEKFRFEKEPGLDVGNVIVATNLAGRGTDIKLSPTLKANGGLHICLTCFPENERVEEQAMGRAARKGELGSGILILCEPQMGHQVEESGTSEEWGIEKIFVMKEERAWKERQRISRMKKDFNNMEMLDELIQHFTDKLSVFKINEILGKDKFQKVKDSSENRIVQLLDEDVLLNLIHNNTLDRWALWLDERDYNFKCFDLRHKERKLKMTLHSFAGNESNDILKWMTPARRITITKHHAMAKTKHIIPTDTLFEFIHSPDHFFYPSAFYYHAFILLTKSELGKNEFKKEKKEFIRTLRSAETILNEHIDMQISFIQIHESERKTDRSFYDVDGYREQKTNNIKILQCFISSIQSLLGTHYLTASDIEEQQPQLKRKRANGLFKWLIESKYIECAVNKTDTVPNYNDVIRKIANKYDVKLRSLENKLSAILEKVQRSAIDIEKELENEDLILCSKETFWSTLVKVGALIDDQDIIVMDDSECDVGTKLDRNEKVTHNFTIDGYVQYEPKYFSQTDLENKKKIMFPKNYVTDTVLREEYRQRKPKFESNKIAKINFEKLEAVDLNALGQLTKDHLRHSDFNPTERQVIWNELKEQGIIDDQGYYNPLAPDFKYSDCLIYEVTVNCLIEKTFPAEFVRRKWLEMKSKDKVSGEYLDCIKSINLLPEKPYCEMFGELMASHVISGARVTDDIKLEAMEQKLKEITDDKEELNCILEILKQRQADYVATKTNNVTLESLEGEIKAGKYMRNIWSEFHVFRLIGFDCIISIEDRKKSWKTNTKAIAIFLLGVAEYTAGVAMNLIPLGIATSLIGDFTKTGLDDIYYGIKAFNSPNDLMFYYRNQKIKSLKESEGLLLRGGASLAQQINKKIKEKRSQS</sequence>
<evidence type="ECO:0000259" key="5">
    <source>
        <dbReference type="PROSITE" id="PS51194"/>
    </source>
</evidence>
<dbReference type="InterPro" id="IPR011115">
    <property type="entry name" value="SecA_DEAD"/>
</dbReference>
<evidence type="ECO:0000256" key="2">
    <source>
        <dbReference type="ARBA" id="ARBA00022927"/>
    </source>
</evidence>
<keyword evidence="2" id="KW-0813">Transport</keyword>
<keyword evidence="3" id="KW-0811">Translocation</keyword>
<dbReference type="GO" id="GO:0005524">
    <property type="term" value="F:ATP binding"/>
    <property type="evidence" value="ECO:0007669"/>
    <property type="project" value="InterPro"/>
</dbReference>
<dbReference type="SMART" id="SM00957">
    <property type="entry name" value="SecA_DEAD"/>
    <property type="match status" value="1"/>
</dbReference>
<gene>
    <name evidence="7" type="ORF">DGAL_LOCUS5145</name>
</gene>
<feature type="domain" description="SecA family profile" evidence="6">
    <location>
        <begin position="1258"/>
        <end position="1973"/>
    </location>
</feature>
<comment type="caution">
    <text evidence="7">The sequence shown here is derived from an EMBL/GenBank/DDBJ whole genome shotgun (WGS) entry which is preliminary data.</text>
</comment>
<dbReference type="PROSITE" id="PS51194">
    <property type="entry name" value="HELICASE_CTER"/>
    <property type="match status" value="1"/>
</dbReference>
<keyword evidence="4" id="KW-0175">Coiled coil</keyword>
<dbReference type="GO" id="GO:0016020">
    <property type="term" value="C:membrane"/>
    <property type="evidence" value="ECO:0007669"/>
    <property type="project" value="InterPro"/>
</dbReference>
<dbReference type="FunFam" id="3.90.1440.10:FF:000007">
    <property type="entry name" value="Uncharacterized protein"/>
    <property type="match status" value="1"/>
</dbReference>
<name>A0A8J2RH19_9CRUS</name>
<keyword evidence="2" id="KW-0653">Protein transport</keyword>
<dbReference type="GO" id="GO:0006605">
    <property type="term" value="P:protein targeting"/>
    <property type="evidence" value="ECO:0007669"/>
    <property type="project" value="InterPro"/>
</dbReference>
<evidence type="ECO:0008006" key="9">
    <source>
        <dbReference type="Google" id="ProtNLM"/>
    </source>
</evidence>
<keyword evidence="8" id="KW-1185">Reference proteome</keyword>
<evidence type="ECO:0000313" key="8">
    <source>
        <dbReference type="Proteomes" id="UP000789390"/>
    </source>
</evidence>